<reference evidence="1" key="1">
    <citation type="submission" date="2023-04" db="EMBL/GenBank/DDBJ databases">
        <title>Draft Genome sequencing of Naganishia species isolated from polar environments using Oxford Nanopore Technology.</title>
        <authorList>
            <person name="Leo P."/>
            <person name="Venkateswaran K."/>
        </authorList>
    </citation>
    <scope>NUCLEOTIDE SEQUENCE</scope>
    <source>
        <strain evidence="1">MNA-CCFEE 5423</strain>
    </source>
</reference>
<evidence type="ECO:0000313" key="2">
    <source>
        <dbReference type="Proteomes" id="UP001227268"/>
    </source>
</evidence>
<evidence type="ECO:0000313" key="1">
    <source>
        <dbReference type="EMBL" id="KAJ9107623.1"/>
    </source>
</evidence>
<gene>
    <name evidence="1" type="ORF">QFC21_001083</name>
</gene>
<name>A0ACC2W850_9TREE</name>
<accession>A0ACC2W850</accession>
<dbReference type="Proteomes" id="UP001227268">
    <property type="component" value="Unassembled WGS sequence"/>
</dbReference>
<proteinExistence type="predicted"/>
<protein>
    <submittedName>
        <fullName evidence="1">Uncharacterized protein</fullName>
    </submittedName>
</protein>
<comment type="caution">
    <text evidence="1">The sequence shown here is derived from an EMBL/GenBank/DDBJ whole genome shotgun (WGS) entry which is preliminary data.</text>
</comment>
<organism evidence="1 2">
    <name type="scientific">Naganishia friedmannii</name>
    <dbReference type="NCBI Taxonomy" id="89922"/>
    <lineage>
        <taxon>Eukaryota</taxon>
        <taxon>Fungi</taxon>
        <taxon>Dikarya</taxon>
        <taxon>Basidiomycota</taxon>
        <taxon>Agaricomycotina</taxon>
        <taxon>Tremellomycetes</taxon>
        <taxon>Filobasidiales</taxon>
        <taxon>Filobasidiaceae</taxon>
        <taxon>Naganishia</taxon>
    </lineage>
</organism>
<keyword evidence="2" id="KW-1185">Reference proteome</keyword>
<sequence>MDEVPDTTLWSTSVDTTRNKEFEHDTSVNRGPSRITSGTPTHPHQEDVSNFDAEDEHGGNGDGENEDEDDDSDDNDGEDGSQYNGGTVIRILRNTDYWPATIADYEAQGTAANLLRDVLHRQNTNIEILQAILAAFPETARLEALNMGRKNAADKIEIMNQYLLDLGRPVQAVTEKSFKSSLSICESLASGIAHLERAAPAVADNIEPVSTPRRIRFVANKVSRTKARQYTHFVFARLVGRTHKPCKGRPGLRIGTEDPTILGYWPAPLANDNQAHLAGRISVNGRDQPITDPGWRPDWLNPSASSSTRFKEQVLSDMRQECTRRRDDNSLEVYPPEADLGYMAMSRNYRRQIDFGDTRAEADAQALVKALKTKQWFNRLQLGVFATRDEACEVTDIWWASDEAPDGVIVAGK</sequence>
<dbReference type="EMBL" id="JASBWT010000002">
    <property type="protein sequence ID" value="KAJ9107623.1"/>
    <property type="molecule type" value="Genomic_DNA"/>
</dbReference>